<evidence type="ECO:0000256" key="1">
    <source>
        <dbReference type="ARBA" id="ARBA00004251"/>
    </source>
</evidence>
<evidence type="ECO:0000256" key="12">
    <source>
        <dbReference type="ARBA" id="ARBA00023137"/>
    </source>
</evidence>
<keyword evidence="13" id="KW-1015">Disulfide bond</keyword>
<evidence type="ECO:0000256" key="6">
    <source>
        <dbReference type="ARBA" id="ARBA00022729"/>
    </source>
</evidence>
<keyword evidence="11" id="KW-0472">Membrane</keyword>
<dbReference type="OrthoDB" id="2480873at2"/>
<dbReference type="Proteomes" id="UP000298246">
    <property type="component" value="Unassembled WGS sequence"/>
</dbReference>
<feature type="compositionally biased region" description="Gly residues" evidence="16">
    <location>
        <begin position="1194"/>
        <end position="1203"/>
    </location>
</feature>
<keyword evidence="8" id="KW-0418">Kinase</keyword>
<dbReference type="Gene3D" id="2.60.120.260">
    <property type="entry name" value="Galactose-binding domain-like"/>
    <property type="match status" value="1"/>
</dbReference>
<keyword evidence="19" id="KW-1185">Reference proteome</keyword>
<evidence type="ECO:0000256" key="16">
    <source>
        <dbReference type="SAM" id="MobiDB-lite"/>
    </source>
</evidence>
<sequence>MKADKLANKFGLNENFKSVVRGTTLFFSAVFQVLGDPSKEGKRFTTLQDIRFAESWAKPEDFRQYYDRDADFEGLNYPLKVESRFEPNNWTLAPQVPDVTIDNPGKADKLWPTGPYTKEVVLPNTVTYSGKILELSCSYQQPIDDKTNVPCNGDAVKADGTVVKKGDGPYFVRDGIGNDFTRKPGMAIGGERVVAKYNTVDCKCSQTVSIPNMSSIGGKVTGSKIGKIVPLQMNMQESALSVQHWDTYLSARSNIQVKVILWRTDTGPNNTGAAPVWSKVAGPDFTVGSGAEVVNSYTKEKVLDLLKGNVVPLYNDSLQNYPIPEGGKVSFRYNASLNITSTASDGTVETKSCPMGVSVDAPPFYRPPDLTEYGSFTSEPQYWSEIKQGYPQMAGTGSDETFEAMAGTPTTEQLYFSSGGSEFMVDVVVQYMPQTTANRHYKSHFTGVVNGWAMDPIIGGYQRDSAPPAPTARTRTDACGVPKTESVTSKSRSYIKGYTTGEHPTPIYGTEYGWDQSGLDSHIVGDYTDEWDTTVTFDYMRIVKAEVWKLQSSRVNGMTKIIGTDEIQTEIKQGDPTYFAHIAAKNTSKDGRLRYSLEPYQYDNVVWEEGNSDNCLTNSKDSGPVNEQKKFTERRNLSNQATAISDVLILQTSTGDQSVMYFEKKSQTAKATENLTVPTSDFATMWTNNPLSAAKWDVHQIHIGGYNGQYATPTMKYSGGSQGTVATVFDTPSDDVDRPDHPAPYFRLLNKDKLQPLNIVNGEYKTGTSTVFYQHVYHYNPNNWPTPYATGIDPLYQAVGQSFISTYSNAHAKVNDIVIHDPVSVEDALVVSLPSSLDQRTPASQSIGGNLQKPDKEYELQLNPDYRQNILTNGDAELLNEDGTVAGWQTWTATPGSNVSFTSRTGDSWVIAGSHTFEIHTTSNPGGTGTNYIGVYYKDVPIKPNTNYTFDGKISCHRCEGYFYLDVYNGDGSVYQSGITNGTVKSTGTPVTTTISFKSGPSVNRVRLHIVKGAGMPDSSSAMPEYVFADSLRLRNMDAQEFIATDPVYVTKQVPNPDYVASSTAEAVSKTFNYTGDVQEFTAEADGTYTLEVWGAQGGKSAHSASSANTGGYAKGNIVLTKNQKIWIYVGGAGSSGATGGWNGGGSGYNSGTDSAGGGGATDIRVGGTELKDRVIVAGGGGGNGCSNDVGGVGGGTTGGDGSGTSYLTPGKGGGQTEGGASGGGSAKPGTLGYGGEVTGGYGAGGGGGGYFGGGAGGSESGGGNAGGGGSSYIGGVTGGVTTAGGNTGNGKVLITAPAHVIPAKGTPTIAVQVVAAGGSAAIPADAYVKKEKEINSNNGAGGYMPGHFILLDYGFQVYFPNVGNFDQGGASGISATTSIRGKGFTDHMDTTKWTKTKYVKFQFDVIYNKIMYKADTWIELPLKTDKGDYNYDFYVPLENKERVSALVQWKSIAINAPYEDNDAPTNRVRYDNLAARHSAFKQFNVDVVGRIGNAVIEDTGDFRFSNLFKEDANPVEWLIPQVVRKVDPSRQKNIMGATEDIYGNVASSNANRLDTWGLLSHMRKDPVSWPLSPEKNNIAALQNQPLRIGYNVLTDIQTTGNYYSSMQIIPYYYALNLSNGDIQPVDIYMNVGGVYKPINKFGAAVPGWDPTKIYANVVSMNWDAEAARRNYSVDEQINTEAVMNYADGAGANTVDGKAAGPSGSYYVYGTSQIMNLTGKNRTYIGQTSTYGVNRNPGNTIPSLRYAQQAQRWHYHLGLPSSAKALPKDAKPTQENFDKLDKSNYVLLMAVDIKAVGDTYVLQYKMPNGRVHIAGTDWSLESVPYPVIAVSSANRSSADDLSVSGTH</sequence>
<dbReference type="GO" id="GO:0004714">
    <property type="term" value="F:transmembrane receptor protein tyrosine kinase activity"/>
    <property type="evidence" value="ECO:0007669"/>
    <property type="project" value="UniProtKB-EC"/>
</dbReference>
<comment type="caution">
    <text evidence="18">The sequence shown here is derived from an EMBL/GenBank/DDBJ whole genome shotgun (WGS) entry which is preliminary data.</text>
</comment>
<gene>
    <name evidence="18" type="ORF">B5M42_06980</name>
</gene>
<keyword evidence="7" id="KW-0547">Nucleotide-binding</keyword>
<evidence type="ECO:0000256" key="5">
    <source>
        <dbReference type="ARBA" id="ARBA00022692"/>
    </source>
</evidence>
<organism evidence="18 19">
    <name type="scientific">Paenibacillus athensensis</name>
    <dbReference type="NCBI Taxonomy" id="1967502"/>
    <lineage>
        <taxon>Bacteria</taxon>
        <taxon>Bacillati</taxon>
        <taxon>Bacillota</taxon>
        <taxon>Bacilli</taxon>
        <taxon>Bacillales</taxon>
        <taxon>Paenibacillaceae</taxon>
        <taxon>Paenibacillus</taxon>
    </lineage>
</organism>
<reference evidence="18 19" key="1">
    <citation type="submission" date="2017-03" db="EMBL/GenBank/DDBJ databases">
        <title>Isolation of Levoglucosan Utilizing Bacteria.</title>
        <authorList>
            <person name="Arya A.S."/>
        </authorList>
    </citation>
    <scope>NUCLEOTIDE SEQUENCE [LARGE SCALE GENOMIC DNA]</scope>
    <source>
        <strain evidence="18 19">MEC069</strain>
    </source>
</reference>
<evidence type="ECO:0000256" key="7">
    <source>
        <dbReference type="ARBA" id="ARBA00022741"/>
    </source>
</evidence>
<evidence type="ECO:0000256" key="14">
    <source>
        <dbReference type="ARBA" id="ARBA00023170"/>
    </source>
</evidence>
<dbReference type="Pfam" id="PF12810">
    <property type="entry name" value="ALK_LTK_GRD"/>
    <property type="match status" value="1"/>
</dbReference>
<feature type="domain" description="ALK/LTK-like glycine-rich" evidence="17">
    <location>
        <begin position="1086"/>
        <end position="1296"/>
    </location>
</feature>
<protein>
    <recommendedName>
        <fullName evidence="2">receptor protein-tyrosine kinase</fullName>
        <ecNumber evidence="2">2.7.10.1</ecNumber>
    </recommendedName>
</protein>
<dbReference type="EC" id="2.7.10.1" evidence="2"/>
<evidence type="ECO:0000256" key="4">
    <source>
        <dbReference type="ARBA" id="ARBA00022679"/>
    </source>
</evidence>
<evidence type="ECO:0000256" key="11">
    <source>
        <dbReference type="ARBA" id="ARBA00023136"/>
    </source>
</evidence>
<name>A0A4Y8Q6H2_9BACL</name>
<dbReference type="InterPro" id="IPR055163">
    <property type="entry name" value="ALK/LTK-like_GRD"/>
</dbReference>
<keyword evidence="3" id="KW-1003">Cell membrane</keyword>
<keyword evidence="12" id="KW-0829">Tyrosine-protein kinase</keyword>
<evidence type="ECO:0000256" key="8">
    <source>
        <dbReference type="ARBA" id="ARBA00022777"/>
    </source>
</evidence>
<dbReference type="GO" id="GO:0005524">
    <property type="term" value="F:ATP binding"/>
    <property type="evidence" value="ECO:0007669"/>
    <property type="project" value="UniProtKB-KW"/>
</dbReference>
<keyword evidence="4" id="KW-0808">Transferase</keyword>
<evidence type="ECO:0000256" key="13">
    <source>
        <dbReference type="ARBA" id="ARBA00023157"/>
    </source>
</evidence>
<comment type="subcellular location">
    <subcellularLocation>
        <location evidence="1">Cell membrane</location>
        <topology evidence="1">Single-pass type I membrane protein</topology>
    </subcellularLocation>
</comment>
<evidence type="ECO:0000256" key="10">
    <source>
        <dbReference type="ARBA" id="ARBA00022989"/>
    </source>
</evidence>
<evidence type="ECO:0000313" key="19">
    <source>
        <dbReference type="Proteomes" id="UP000298246"/>
    </source>
</evidence>
<keyword evidence="9" id="KW-0067">ATP-binding</keyword>
<evidence type="ECO:0000256" key="9">
    <source>
        <dbReference type="ARBA" id="ARBA00022840"/>
    </source>
</evidence>
<evidence type="ECO:0000256" key="3">
    <source>
        <dbReference type="ARBA" id="ARBA00022475"/>
    </source>
</evidence>
<evidence type="ECO:0000259" key="17">
    <source>
        <dbReference type="Pfam" id="PF12810"/>
    </source>
</evidence>
<keyword evidence="6" id="KW-0732">Signal</keyword>
<evidence type="ECO:0000256" key="2">
    <source>
        <dbReference type="ARBA" id="ARBA00011902"/>
    </source>
</evidence>
<feature type="compositionally biased region" description="Gly residues" evidence="16">
    <location>
        <begin position="1211"/>
        <end position="1228"/>
    </location>
</feature>
<accession>A0A4Y8Q6H2</accession>
<dbReference type="EMBL" id="MYFO01000006">
    <property type="protein sequence ID" value="TFE89827.1"/>
    <property type="molecule type" value="Genomic_DNA"/>
</dbReference>
<dbReference type="GO" id="GO:0005886">
    <property type="term" value="C:plasma membrane"/>
    <property type="evidence" value="ECO:0007669"/>
    <property type="project" value="UniProtKB-SubCell"/>
</dbReference>
<keyword evidence="15" id="KW-0325">Glycoprotein</keyword>
<keyword evidence="14" id="KW-0675">Receptor</keyword>
<evidence type="ECO:0000256" key="15">
    <source>
        <dbReference type="ARBA" id="ARBA00023180"/>
    </source>
</evidence>
<keyword evidence="5" id="KW-0812">Transmembrane</keyword>
<keyword evidence="10" id="KW-1133">Transmembrane helix</keyword>
<evidence type="ECO:0000313" key="18">
    <source>
        <dbReference type="EMBL" id="TFE89827.1"/>
    </source>
</evidence>
<feature type="region of interest" description="Disordered" evidence="16">
    <location>
        <begin position="1194"/>
        <end position="1228"/>
    </location>
</feature>
<proteinExistence type="predicted"/>